<dbReference type="GO" id="GO:0004861">
    <property type="term" value="F:cyclin-dependent protein serine/threonine kinase inhibitor activity"/>
    <property type="evidence" value="ECO:0007669"/>
    <property type="project" value="TreeGrafter"/>
</dbReference>
<dbReference type="GO" id="GO:0019901">
    <property type="term" value="F:protein kinase binding"/>
    <property type="evidence" value="ECO:0007669"/>
    <property type="project" value="TreeGrafter"/>
</dbReference>
<dbReference type="OMA" id="PNRYGRS"/>
<gene>
    <name evidence="3" type="primary">p16INK4a</name>
    <name evidence="4" type="synonym">cdkn2a/b</name>
</gene>
<reference evidence="5" key="4">
    <citation type="journal article" date="2014" name="Nature">
        <title>Elephant shark genome provides unique insights into gnathostome evolution.</title>
        <authorList>
            <consortium name="International Elephant Shark Genome Sequencing Consortium"/>
            <person name="Venkatesh B."/>
            <person name="Lee A.P."/>
            <person name="Ravi V."/>
            <person name="Maurya A.K."/>
            <person name="Lian M.M."/>
            <person name="Swann J.B."/>
            <person name="Ohta Y."/>
            <person name="Flajnik M.F."/>
            <person name="Sutoh Y."/>
            <person name="Kasahara M."/>
            <person name="Hoon S."/>
            <person name="Gangu V."/>
            <person name="Roy S.W."/>
            <person name="Irimia M."/>
            <person name="Korzh V."/>
            <person name="Kondrychyn I."/>
            <person name="Lim Z.W."/>
            <person name="Tay B.H."/>
            <person name="Tohari S."/>
            <person name="Kong K.W."/>
            <person name="Ho S."/>
            <person name="Lorente-Galdos B."/>
            <person name="Quilez J."/>
            <person name="Marques-Bonet T."/>
            <person name="Raney B.J."/>
            <person name="Ingham P.W."/>
            <person name="Tay A."/>
            <person name="Hillier L.W."/>
            <person name="Minx P."/>
            <person name="Boehm T."/>
            <person name="Wilson R.K."/>
            <person name="Brenner S."/>
            <person name="Warren W.C."/>
        </authorList>
    </citation>
    <scope>NUCLEOTIDE SEQUENCE [LARGE SCALE GENOMIC DNA]</scope>
</reference>
<dbReference type="RefSeq" id="NP_001279028.1">
    <property type="nucleotide sequence ID" value="NM_001292099.1"/>
</dbReference>
<dbReference type="EMBL" id="JN794078">
    <property type="protein sequence ID" value="AEW46993.1"/>
    <property type="molecule type" value="mRNA"/>
</dbReference>
<dbReference type="GO" id="GO:0005737">
    <property type="term" value="C:cytoplasm"/>
    <property type="evidence" value="ECO:0007669"/>
    <property type="project" value="TreeGrafter"/>
</dbReference>
<dbReference type="GO" id="GO:0008285">
    <property type="term" value="P:negative regulation of cell population proliferation"/>
    <property type="evidence" value="ECO:0007669"/>
    <property type="project" value="TreeGrafter"/>
</dbReference>
<dbReference type="Pfam" id="PF12796">
    <property type="entry name" value="Ank_2"/>
    <property type="match status" value="1"/>
</dbReference>
<dbReference type="InterPro" id="IPR002110">
    <property type="entry name" value="Ankyrin_rpt"/>
</dbReference>
<proteinExistence type="evidence at transcript level"/>
<organism evidence="3">
    <name type="scientific">Callorhinchus milii</name>
    <name type="common">Ghost shark</name>
    <dbReference type="NCBI Taxonomy" id="7868"/>
    <lineage>
        <taxon>Eukaryota</taxon>
        <taxon>Metazoa</taxon>
        <taxon>Chordata</taxon>
        <taxon>Craniata</taxon>
        <taxon>Vertebrata</taxon>
        <taxon>Chondrichthyes</taxon>
        <taxon>Holocephali</taxon>
        <taxon>Chimaeriformes</taxon>
        <taxon>Callorhinchidae</taxon>
        <taxon>Callorhinchus</taxon>
    </lineage>
</organism>
<evidence type="ECO:0000313" key="4">
    <source>
        <dbReference type="Ensembl" id="ENSCMIP00000027062.1"/>
    </source>
</evidence>
<reference evidence="3" key="3">
    <citation type="journal article" date="2011" name="Cell Cycle">
        <title>Conservation of all three p53 family members and Mdm2 and Mdm4 in the cartilaginous fish.</title>
        <authorList>
            <person name="Lane D.P."/>
            <person name="Madhumalar A."/>
            <person name="Lee A.P."/>
            <person name="Tay B.H."/>
            <person name="Verma C."/>
            <person name="Brenner S."/>
            <person name="Venkatesh B."/>
        </authorList>
    </citation>
    <scope>NUCLEOTIDE SEQUENCE</scope>
</reference>
<evidence type="ECO:0000313" key="5">
    <source>
        <dbReference type="Proteomes" id="UP000314986"/>
    </source>
</evidence>
<reference evidence="4" key="5">
    <citation type="submission" date="2025-05" db="UniProtKB">
        <authorList>
            <consortium name="Ensembl"/>
        </authorList>
    </citation>
    <scope>IDENTIFICATION</scope>
</reference>
<dbReference type="GeneID" id="103182848"/>
<dbReference type="SUPFAM" id="SSF48403">
    <property type="entry name" value="Ankyrin repeat"/>
    <property type="match status" value="1"/>
</dbReference>
<name>G9J1M3_CALMI</name>
<reference evidence="5" key="2">
    <citation type="journal article" date="2007" name="PLoS Biol.">
        <title>Survey sequencing and comparative analysis of the elephant shark (Callorhinchus milii) genome.</title>
        <authorList>
            <person name="Venkatesh B."/>
            <person name="Kirkness E.F."/>
            <person name="Loh Y.H."/>
            <person name="Halpern A.L."/>
            <person name="Lee A.P."/>
            <person name="Johnson J."/>
            <person name="Dandona N."/>
            <person name="Viswanathan L.D."/>
            <person name="Tay A."/>
            <person name="Venter J.C."/>
            <person name="Strausberg R.L."/>
            <person name="Brenner S."/>
        </authorList>
    </citation>
    <scope>NUCLEOTIDE SEQUENCE [LARGE SCALE GENOMIC DNA]</scope>
</reference>
<dbReference type="STRING" id="7868.ENSCMIP00000027062"/>
<dbReference type="KEGG" id="cmk:103182848"/>
<dbReference type="GeneTree" id="ENSGT00940000160194"/>
<dbReference type="PANTHER" id="PTHR24201:SF8">
    <property type="entry name" value="CYCLIN-DEPENDENT KINASE 4 INHIBITOR B"/>
    <property type="match status" value="1"/>
</dbReference>
<dbReference type="Gene3D" id="1.25.40.20">
    <property type="entry name" value="Ankyrin repeat-containing domain"/>
    <property type="match status" value="1"/>
</dbReference>
<sequence>MANNDELANAAAQGDMHRMRELLDQGADPNGINSFDRTPIQVMKMGVPAVAQLLLERGADPNRQDSMGMALIHDVAREGFLDTLQVLVGFGHANPSLRNASNHLPVELASQSGHTDVVRYLDNLPKAE</sequence>
<dbReference type="GO" id="GO:2000045">
    <property type="term" value="P:regulation of G1/S transition of mitotic cell cycle"/>
    <property type="evidence" value="ECO:0007669"/>
    <property type="project" value="TreeGrafter"/>
</dbReference>
<keyword evidence="1" id="KW-0677">Repeat</keyword>
<reference evidence="5" key="1">
    <citation type="journal article" date="2006" name="Science">
        <title>Ancient noncoding elements conserved in the human genome.</title>
        <authorList>
            <person name="Venkatesh B."/>
            <person name="Kirkness E.F."/>
            <person name="Loh Y.H."/>
            <person name="Halpern A.L."/>
            <person name="Lee A.P."/>
            <person name="Johnson J."/>
            <person name="Dandona N."/>
            <person name="Viswanathan L.D."/>
            <person name="Tay A."/>
            <person name="Venter J.C."/>
            <person name="Strausberg R.L."/>
            <person name="Brenner S."/>
        </authorList>
    </citation>
    <scope>NUCLEOTIDE SEQUENCE [LARGE SCALE GENOMIC DNA]</scope>
</reference>
<dbReference type="Ensembl" id="ENSCMIT00000027495.1">
    <property type="protein sequence ID" value="ENSCMIP00000027062.1"/>
    <property type="gene ID" value="ENSCMIG00000011795.1"/>
</dbReference>
<dbReference type="GO" id="GO:0005634">
    <property type="term" value="C:nucleus"/>
    <property type="evidence" value="ECO:0007669"/>
    <property type="project" value="TreeGrafter"/>
</dbReference>
<dbReference type="CTD" id="100329528"/>
<dbReference type="Proteomes" id="UP000314986">
    <property type="component" value="Unassembled WGS sequence"/>
</dbReference>
<keyword evidence="5" id="KW-1185">Reference proteome</keyword>
<keyword evidence="2" id="KW-0040">ANK repeat</keyword>
<evidence type="ECO:0000256" key="2">
    <source>
        <dbReference type="ARBA" id="ARBA00023043"/>
    </source>
</evidence>
<evidence type="ECO:0000313" key="3">
    <source>
        <dbReference type="EMBL" id="AEW46993.1"/>
    </source>
</evidence>
<accession>G9J1M3</accession>
<evidence type="ECO:0000256" key="1">
    <source>
        <dbReference type="ARBA" id="ARBA00022737"/>
    </source>
</evidence>
<dbReference type="OrthoDB" id="539213at2759"/>
<dbReference type="InterPro" id="IPR050776">
    <property type="entry name" value="Ank_Repeat/CDKN_Inhibitor"/>
</dbReference>
<dbReference type="PANTHER" id="PTHR24201">
    <property type="entry name" value="ANK_REP_REGION DOMAIN-CONTAINING PROTEIN"/>
    <property type="match status" value="1"/>
</dbReference>
<dbReference type="InterPro" id="IPR036770">
    <property type="entry name" value="Ankyrin_rpt-contain_sf"/>
</dbReference>
<protein>
    <submittedName>
        <fullName evidence="3">Cyclin-dependent kinase inhibitor 2A-like protein</fullName>
    </submittedName>
    <submittedName>
        <fullName evidence="4">Cyclin-dependent kinase inhibitor 2A/B (p15, inhibits CDK4)</fullName>
    </submittedName>
</protein>
<dbReference type="AlphaFoldDB" id="G9J1M3"/>